<proteinExistence type="predicted"/>
<dbReference type="EMBL" id="FZOO01000008">
    <property type="protein sequence ID" value="SNS79690.1"/>
    <property type="molecule type" value="Genomic_DNA"/>
</dbReference>
<dbReference type="InterPro" id="IPR003812">
    <property type="entry name" value="Fido"/>
</dbReference>
<name>A0A239HEB1_9ACTN</name>
<evidence type="ECO:0000313" key="3">
    <source>
        <dbReference type="Proteomes" id="UP000198373"/>
    </source>
</evidence>
<reference evidence="3" key="1">
    <citation type="submission" date="2017-06" db="EMBL/GenBank/DDBJ databases">
        <authorList>
            <person name="Varghese N."/>
            <person name="Submissions S."/>
        </authorList>
    </citation>
    <scope>NUCLEOTIDE SEQUENCE [LARGE SCALE GENOMIC DNA]</scope>
    <source>
        <strain evidence="3">DSM 46839</strain>
    </source>
</reference>
<evidence type="ECO:0000259" key="1">
    <source>
        <dbReference type="PROSITE" id="PS51459"/>
    </source>
</evidence>
<dbReference type="RefSeq" id="WP_089306569.1">
    <property type="nucleotide sequence ID" value="NZ_FZOO01000008.1"/>
</dbReference>
<dbReference type="NCBIfam" id="TIGR01550">
    <property type="entry name" value="DOC_P1"/>
    <property type="match status" value="1"/>
</dbReference>
<dbReference type="PROSITE" id="PS51459">
    <property type="entry name" value="FIDO"/>
    <property type="match status" value="1"/>
</dbReference>
<feature type="domain" description="Fido" evidence="1">
    <location>
        <begin position="1"/>
        <end position="119"/>
    </location>
</feature>
<dbReference type="InterPro" id="IPR036597">
    <property type="entry name" value="Fido-like_dom_sf"/>
</dbReference>
<dbReference type="Gene3D" id="1.20.120.1870">
    <property type="entry name" value="Fic/DOC protein, Fido domain"/>
    <property type="match status" value="1"/>
</dbReference>
<organism evidence="2 3">
    <name type="scientific">Geodermatophilus pulveris</name>
    <dbReference type="NCBI Taxonomy" id="1564159"/>
    <lineage>
        <taxon>Bacteria</taxon>
        <taxon>Bacillati</taxon>
        <taxon>Actinomycetota</taxon>
        <taxon>Actinomycetes</taxon>
        <taxon>Geodermatophilales</taxon>
        <taxon>Geodermatophilaceae</taxon>
        <taxon>Geodermatophilus</taxon>
    </lineage>
</organism>
<accession>A0A239HEB1</accession>
<sequence>MIHLDLDDLLHVAGRTLGEVQVRDIGLLDSAAARPRSTVFGEDAYPSLHAKAAALLHSLARNHPLVDGNKRLALAATIAFYGLNGIRLTLSNDEAYDLVMAVAAGELDEVEPIAERLQAGSASWD</sequence>
<dbReference type="InterPro" id="IPR053737">
    <property type="entry name" value="Type_II_TA_Toxin"/>
</dbReference>
<dbReference type="GO" id="GO:0016301">
    <property type="term" value="F:kinase activity"/>
    <property type="evidence" value="ECO:0007669"/>
    <property type="project" value="InterPro"/>
</dbReference>
<dbReference type="PANTHER" id="PTHR39426:SF1">
    <property type="entry name" value="HOMOLOGY TO DEATH-ON-CURING PROTEIN OF PHAGE P1"/>
    <property type="match status" value="1"/>
</dbReference>
<dbReference type="SUPFAM" id="SSF140931">
    <property type="entry name" value="Fic-like"/>
    <property type="match status" value="1"/>
</dbReference>
<evidence type="ECO:0000313" key="2">
    <source>
        <dbReference type="EMBL" id="SNS79690.1"/>
    </source>
</evidence>
<dbReference type="AlphaFoldDB" id="A0A239HEB1"/>
<dbReference type="OrthoDB" id="9802752at2"/>
<dbReference type="InterPro" id="IPR006440">
    <property type="entry name" value="Doc"/>
</dbReference>
<protein>
    <submittedName>
        <fullName evidence="2">Death on curing protein</fullName>
    </submittedName>
</protein>
<dbReference type="PANTHER" id="PTHR39426">
    <property type="entry name" value="HOMOLOGY TO DEATH-ON-CURING PROTEIN OF PHAGE P1"/>
    <property type="match status" value="1"/>
</dbReference>
<gene>
    <name evidence="2" type="ORF">SAMN06893096_10861</name>
</gene>
<keyword evidence="3" id="KW-1185">Reference proteome</keyword>
<dbReference type="Proteomes" id="UP000198373">
    <property type="component" value="Unassembled WGS sequence"/>
</dbReference>
<dbReference type="Pfam" id="PF02661">
    <property type="entry name" value="Fic"/>
    <property type="match status" value="1"/>
</dbReference>